<protein>
    <recommendedName>
        <fullName evidence="7">2-C-methyl-D-erythritol 4-phosphate cytidylyltransferase</fullName>
        <ecNumber evidence="7">2.7.7.60</ecNumber>
    </recommendedName>
    <alternativeName>
        <fullName evidence="7">4-diphosphocytidyl-2C-methyl-D-erythritol synthase</fullName>
    </alternativeName>
    <alternativeName>
        <fullName evidence="7">MEP cytidylyltransferase</fullName>
        <shortName evidence="7">MCT</shortName>
    </alternativeName>
</protein>
<dbReference type="InterPro" id="IPR018294">
    <property type="entry name" value="ISPD_synthase_CS"/>
</dbReference>
<dbReference type="GO" id="GO:0050518">
    <property type="term" value="F:2-C-methyl-D-erythritol 4-phosphate cytidylyltransferase activity"/>
    <property type="evidence" value="ECO:0007669"/>
    <property type="project" value="UniProtKB-UniRule"/>
</dbReference>
<reference evidence="9" key="1">
    <citation type="submission" date="2018-02" db="EMBL/GenBank/DDBJ databases">
        <title>Glaesserella australis sp. nov., isolated from the lungs of pigs.</title>
        <authorList>
            <person name="Turni C."/>
            <person name="Christensen H."/>
        </authorList>
    </citation>
    <scope>NUCLEOTIDE SEQUENCE [LARGE SCALE GENOMIC DNA]</scope>
    <source>
        <strain evidence="9">HS4635</strain>
    </source>
</reference>
<evidence type="ECO:0000256" key="5">
    <source>
        <dbReference type="ARBA" id="ARBA00022695"/>
    </source>
</evidence>
<dbReference type="EMBL" id="PTPX01000002">
    <property type="protein sequence ID" value="RAL19704.1"/>
    <property type="molecule type" value="Genomic_DNA"/>
</dbReference>
<dbReference type="UniPathway" id="UPA00056">
    <property type="reaction ID" value="UER00093"/>
</dbReference>
<feature type="site" description="Transition state stabilizer" evidence="7">
    <location>
        <position position="19"/>
    </location>
</feature>
<dbReference type="EC" id="2.7.7.60" evidence="7"/>
<evidence type="ECO:0000313" key="8">
    <source>
        <dbReference type="EMBL" id="RAL19704.1"/>
    </source>
</evidence>
<sequence length="226" mass="25063">MNTNRNIIAIIPASGIGSRMNVSVPKQYLMLLGKTLLEHTVQTFIDHPTINQIIVAVSKNDEYYRDIALLKSPKIQIVFGGETRAHSVFNALNAIKDKSSWVLVHDAARPCLKRSDLDNILQITDEHGAILATPAIDTMKRATGTQISHTEDRSTLWHALTPQFFPTAQLQQALQSAFDKGLNVTDEASAMEFAGFHPQLVNGRSDNIKVTRPEDLALAEFYLTRG</sequence>
<dbReference type="GO" id="GO:0019288">
    <property type="term" value="P:isopentenyl diphosphate biosynthetic process, methylerythritol 4-phosphate pathway"/>
    <property type="evidence" value="ECO:0007669"/>
    <property type="project" value="UniProtKB-UniRule"/>
</dbReference>
<dbReference type="Pfam" id="PF01128">
    <property type="entry name" value="IspD"/>
    <property type="match status" value="1"/>
</dbReference>
<dbReference type="OrthoDB" id="9806837at2"/>
<dbReference type="InterPro" id="IPR001228">
    <property type="entry name" value="IspD"/>
</dbReference>
<keyword evidence="4 7" id="KW-0808">Transferase</keyword>
<dbReference type="InterPro" id="IPR050088">
    <property type="entry name" value="IspD/TarI_cytidylyltransf_bact"/>
</dbReference>
<dbReference type="CDD" id="cd02516">
    <property type="entry name" value="CDP-ME_synthetase"/>
    <property type="match status" value="1"/>
</dbReference>
<evidence type="ECO:0000256" key="2">
    <source>
        <dbReference type="ARBA" id="ARBA00004787"/>
    </source>
</evidence>
<dbReference type="NCBIfam" id="TIGR00453">
    <property type="entry name" value="ispD"/>
    <property type="match status" value="1"/>
</dbReference>
<evidence type="ECO:0000256" key="6">
    <source>
        <dbReference type="ARBA" id="ARBA00023229"/>
    </source>
</evidence>
<dbReference type="AlphaFoldDB" id="A0A328C5A5"/>
<comment type="catalytic activity">
    <reaction evidence="1 7">
        <text>2-C-methyl-D-erythritol 4-phosphate + CTP + H(+) = 4-CDP-2-C-methyl-D-erythritol + diphosphate</text>
        <dbReference type="Rhea" id="RHEA:13429"/>
        <dbReference type="ChEBI" id="CHEBI:15378"/>
        <dbReference type="ChEBI" id="CHEBI:33019"/>
        <dbReference type="ChEBI" id="CHEBI:37563"/>
        <dbReference type="ChEBI" id="CHEBI:57823"/>
        <dbReference type="ChEBI" id="CHEBI:58262"/>
        <dbReference type="EC" id="2.7.7.60"/>
    </reaction>
</comment>
<evidence type="ECO:0000256" key="3">
    <source>
        <dbReference type="ARBA" id="ARBA00009789"/>
    </source>
</evidence>
<dbReference type="PANTHER" id="PTHR32125:SF4">
    <property type="entry name" value="2-C-METHYL-D-ERYTHRITOL 4-PHOSPHATE CYTIDYLYLTRANSFERASE, CHLOROPLASTIC"/>
    <property type="match status" value="1"/>
</dbReference>
<feature type="site" description="Transition state stabilizer" evidence="7">
    <location>
        <position position="26"/>
    </location>
</feature>
<comment type="similarity">
    <text evidence="3 7">Belongs to the IspD/TarI cytidylyltransferase family. IspD subfamily.</text>
</comment>
<evidence type="ECO:0000256" key="1">
    <source>
        <dbReference type="ARBA" id="ARBA00001282"/>
    </source>
</evidence>
<dbReference type="HAMAP" id="MF_00108">
    <property type="entry name" value="IspD"/>
    <property type="match status" value="1"/>
</dbReference>
<dbReference type="InterPro" id="IPR034683">
    <property type="entry name" value="IspD/TarI"/>
</dbReference>
<dbReference type="Gene3D" id="3.90.550.10">
    <property type="entry name" value="Spore Coat Polysaccharide Biosynthesis Protein SpsA, Chain A"/>
    <property type="match status" value="1"/>
</dbReference>
<dbReference type="RefSeq" id="WP_111749120.1">
    <property type="nucleotide sequence ID" value="NZ_PTPX01000002.1"/>
</dbReference>
<proteinExistence type="inferred from homology"/>
<evidence type="ECO:0000256" key="4">
    <source>
        <dbReference type="ARBA" id="ARBA00022679"/>
    </source>
</evidence>
<comment type="pathway">
    <text evidence="2 7">Isoprenoid biosynthesis; isopentenyl diphosphate biosynthesis via DXP pathway; isopentenyl diphosphate from 1-deoxy-D-xylulose 5-phosphate: step 2/6.</text>
</comment>
<dbReference type="PANTHER" id="PTHR32125">
    <property type="entry name" value="2-C-METHYL-D-ERYTHRITOL 4-PHOSPHATE CYTIDYLYLTRANSFERASE, CHLOROPLASTIC"/>
    <property type="match status" value="1"/>
</dbReference>
<keyword evidence="6 7" id="KW-0414">Isoprene biosynthesis</keyword>
<dbReference type="Proteomes" id="UP000248689">
    <property type="component" value="Unassembled WGS sequence"/>
</dbReference>
<accession>A0A328C5A5</accession>
<name>A0A328C5A5_9PAST</name>
<keyword evidence="9" id="KW-1185">Reference proteome</keyword>
<dbReference type="PROSITE" id="PS01295">
    <property type="entry name" value="ISPD"/>
    <property type="match status" value="1"/>
</dbReference>
<organism evidence="8 9">
    <name type="scientific">Glaesserella australis</name>
    <dbReference type="NCBI Taxonomy" id="2094024"/>
    <lineage>
        <taxon>Bacteria</taxon>
        <taxon>Pseudomonadati</taxon>
        <taxon>Pseudomonadota</taxon>
        <taxon>Gammaproteobacteria</taxon>
        <taxon>Pasteurellales</taxon>
        <taxon>Pasteurellaceae</taxon>
        <taxon>Glaesserella</taxon>
    </lineage>
</organism>
<comment type="function">
    <text evidence="7">Catalyzes the formation of 4-diphosphocytidyl-2-C-methyl-D-erythritol from CTP and 2-C-methyl-D-erythritol 4-phosphate (MEP).</text>
</comment>
<feature type="site" description="Positions MEP for the nucleophilic attack" evidence="7">
    <location>
        <position position="153"/>
    </location>
</feature>
<comment type="caution">
    <text evidence="8">The sequence shown here is derived from an EMBL/GenBank/DDBJ whole genome shotgun (WGS) entry which is preliminary data.</text>
</comment>
<evidence type="ECO:0000256" key="7">
    <source>
        <dbReference type="HAMAP-Rule" id="MF_00108"/>
    </source>
</evidence>
<dbReference type="InterPro" id="IPR029044">
    <property type="entry name" value="Nucleotide-diphossugar_trans"/>
</dbReference>
<dbReference type="SUPFAM" id="SSF53448">
    <property type="entry name" value="Nucleotide-diphospho-sugar transferases"/>
    <property type="match status" value="1"/>
</dbReference>
<dbReference type="FunFam" id="3.90.550.10:FF:000003">
    <property type="entry name" value="2-C-methyl-D-erythritol 4-phosphate cytidylyltransferase"/>
    <property type="match status" value="1"/>
</dbReference>
<evidence type="ECO:0000313" key="9">
    <source>
        <dbReference type="Proteomes" id="UP000248689"/>
    </source>
</evidence>
<gene>
    <name evidence="7" type="primary">ispD</name>
    <name evidence="8" type="ORF">C5N92_01530</name>
</gene>
<keyword evidence="5 7" id="KW-0548">Nucleotidyltransferase</keyword>
<feature type="site" description="Positions MEP for the nucleophilic attack" evidence="7">
    <location>
        <position position="209"/>
    </location>
</feature>